<keyword evidence="3 6" id="KW-0378">Hydrolase</keyword>
<dbReference type="SUPFAM" id="SSF49303">
    <property type="entry name" value="beta-Galactosidase/glucuronidase domain"/>
    <property type="match status" value="1"/>
</dbReference>
<keyword evidence="4" id="KW-0326">Glycosidase</keyword>
<reference evidence="6" key="2">
    <citation type="submission" date="2023-12" db="EMBL/GenBank/DDBJ databases">
        <authorList>
            <person name="Sun Q."/>
            <person name="Inoue M."/>
        </authorList>
    </citation>
    <scope>NUCLEOTIDE SEQUENCE</scope>
    <source>
        <strain evidence="6">JCM 17590</strain>
    </source>
</reference>
<evidence type="ECO:0000256" key="3">
    <source>
        <dbReference type="ARBA" id="ARBA00022801"/>
    </source>
</evidence>
<evidence type="ECO:0000259" key="5">
    <source>
        <dbReference type="Pfam" id="PF22666"/>
    </source>
</evidence>
<dbReference type="SUPFAM" id="SSF49785">
    <property type="entry name" value="Galactose-binding domain-like"/>
    <property type="match status" value="1"/>
</dbReference>
<dbReference type="RefSeq" id="WP_344791375.1">
    <property type="nucleotide sequence ID" value="NZ_BAABBV010000001.1"/>
</dbReference>
<dbReference type="Pfam" id="PF22666">
    <property type="entry name" value="Glyco_hydro_2_N2"/>
    <property type="match status" value="1"/>
</dbReference>
<sequence length="851" mass="93797">MTYTPSTFTPISSGWTVAPLEGPVPVAVTEAGPVPAAVPGVIHTDLLRAGLIDDPFDGDNEAAQQWIGDTSWRYATTFEWHDDGSARHDLVAYGLDTVATVTLNGTVIAHTENQHRSYRWPVAALLREGANELVVEFAAPVPEVNRRAAEFGALPQVNHHEFNQLRKTASHFGWDWGIDVAGCGIWQPIGIDSWSGVRIDAVRPLVAVEADGTGLLTAHVEIERADASTDGPSQGVGVSIQVAGHGDWVNFGDVIPEGVSAGVFELRVPNVQKWWPVGHGEQPLYDVAVSVGEAKWTGRVGFRNVRVDTAPDAAGRPFNLYVNDELVLVRGVNWIPDHAFLTEISPERYARRLADAVEANVNLIRIWGGGIYESDAFYERADELGLLVWQDFLFACAAYSEEQHLAAEVEAEAREQITRLAQHPSLVIWNGNNENIWGYVDWGWPALLDGRTWGEGYYRELFPKLLAELDPTRFYSPASPYSFGDYLHPNDEHHGTMHIWDVWNHRDYSVYREYTPRFVSEFGFQGPPAWSTLTRVVHDEPLEPFGAQMLVHQKAHLGNEKLERGARGHLPTVESTDDWHWATQLNQAHAVAFGIAHFRSLAPHNTGAIVWQLNDNWPVVSWAAVDFDEHRKPLWYALREVFAPRFATIQPRSSERALAEAFEGYAPEKDALVLVLVNDTAEAWSGDVELVRADFAGNELARSQVAVTVAARGAETVELPDAVTEFGDPREEIVVARVLGEASGFAPVIWNAAEVVDQALVADGEAFEARAERTEGGYAVTVTARSYVRDVFLHVDRVDPAARVDRGLVTLLAGESARFEIASAAAVDPSEFLTPLVLRTANGLRAAATAE</sequence>
<evidence type="ECO:0000313" key="7">
    <source>
        <dbReference type="Proteomes" id="UP001415169"/>
    </source>
</evidence>
<feature type="domain" description="Beta-mannosidase-like galactose-binding" evidence="5">
    <location>
        <begin position="34"/>
        <end position="187"/>
    </location>
</feature>
<dbReference type="PANTHER" id="PTHR43730:SF1">
    <property type="entry name" value="BETA-MANNOSIDASE"/>
    <property type="match status" value="1"/>
</dbReference>
<keyword evidence="7" id="KW-1185">Reference proteome</keyword>
<dbReference type="EC" id="3.2.1.25" evidence="2"/>
<evidence type="ECO:0000256" key="4">
    <source>
        <dbReference type="ARBA" id="ARBA00023295"/>
    </source>
</evidence>
<evidence type="ECO:0000256" key="2">
    <source>
        <dbReference type="ARBA" id="ARBA00012754"/>
    </source>
</evidence>
<accession>A0ABP7ZJX5</accession>
<dbReference type="Gene3D" id="2.60.120.260">
    <property type="entry name" value="Galactose-binding domain-like"/>
    <property type="match status" value="1"/>
</dbReference>
<dbReference type="EMBL" id="BAABBV010000001">
    <property type="protein sequence ID" value="GAA4160813.1"/>
    <property type="molecule type" value="Genomic_DNA"/>
</dbReference>
<organism evidence="6 7">
    <name type="scientific">Gryllotalpicola daejeonensis</name>
    <dbReference type="NCBI Taxonomy" id="993087"/>
    <lineage>
        <taxon>Bacteria</taxon>
        <taxon>Bacillati</taxon>
        <taxon>Actinomycetota</taxon>
        <taxon>Actinomycetes</taxon>
        <taxon>Micrococcales</taxon>
        <taxon>Microbacteriaceae</taxon>
        <taxon>Gryllotalpicola</taxon>
    </lineage>
</organism>
<name>A0ABP7ZJX5_9MICO</name>
<comment type="caution">
    <text evidence="6">The sequence shown here is derived from an EMBL/GenBank/DDBJ whole genome shotgun (WGS) entry which is preliminary data.</text>
</comment>
<reference evidence="6" key="1">
    <citation type="journal article" date="2014" name="Int. J. Syst. Evol. Microbiol.">
        <title>Complete genome of a new Firmicutes species belonging to the dominant human colonic microbiota ('Ruminococcus bicirculans') reveals two chromosomes and a selective capacity to utilize plant glucans.</title>
        <authorList>
            <consortium name="NISC Comparative Sequencing Program"/>
            <person name="Wegmann U."/>
            <person name="Louis P."/>
            <person name="Goesmann A."/>
            <person name="Henrissat B."/>
            <person name="Duncan S.H."/>
            <person name="Flint H.J."/>
        </authorList>
    </citation>
    <scope>NUCLEOTIDE SEQUENCE</scope>
    <source>
        <strain evidence="6">JCM 17590</strain>
    </source>
</reference>
<protein>
    <recommendedName>
        <fullName evidence="2">beta-mannosidase</fullName>
        <ecNumber evidence="2">3.2.1.25</ecNumber>
    </recommendedName>
</protein>
<dbReference type="Gene3D" id="2.60.40.10">
    <property type="entry name" value="Immunoglobulins"/>
    <property type="match status" value="1"/>
</dbReference>
<dbReference type="Proteomes" id="UP001415169">
    <property type="component" value="Unassembled WGS sequence"/>
</dbReference>
<dbReference type="GO" id="GO:0016787">
    <property type="term" value="F:hydrolase activity"/>
    <property type="evidence" value="ECO:0007669"/>
    <property type="project" value="UniProtKB-KW"/>
</dbReference>
<evidence type="ECO:0000256" key="1">
    <source>
        <dbReference type="ARBA" id="ARBA00000829"/>
    </source>
</evidence>
<dbReference type="InterPro" id="IPR050887">
    <property type="entry name" value="Beta-mannosidase_GH2"/>
</dbReference>
<dbReference type="InterPro" id="IPR054593">
    <property type="entry name" value="Beta-mannosidase-like_N2"/>
</dbReference>
<dbReference type="InterPro" id="IPR036156">
    <property type="entry name" value="Beta-gal/glucu_dom_sf"/>
</dbReference>
<dbReference type="InterPro" id="IPR017853">
    <property type="entry name" value="GH"/>
</dbReference>
<dbReference type="InterPro" id="IPR008979">
    <property type="entry name" value="Galactose-bd-like_sf"/>
</dbReference>
<comment type="catalytic activity">
    <reaction evidence="1">
        <text>Hydrolysis of terminal, non-reducing beta-D-mannose residues in beta-D-mannosides.</text>
        <dbReference type="EC" id="3.2.1.25"/>
    </reaction>
</comment>
<gene>
    <name evidence="6" type="ORF">GCM10022286_17430</name>
</gene>
<evidence type="ECO:0000313" key="6">
    <source>
        <dbReference type="EMBL" id="GAA4160813.1"/>
    </source>
</evidence>
<dbReference type="Gene3D" id="3.20.20.80">
    <property type="entry name" value="Glycosidases"/>
    <property type="match status" value="1"/>
</dbReference>
<dbReference type="SUPFAM" id="SSF51445">
    <property type="entry name" value="(Trans)glycosidases"/>
    <property type="match status" value="1"/>
</dbReference>
<dbReference type="PANTHER" id="PTHR43730">
    <property type="entry name" value="BETA-MANNOSIDASE"/>
    <property type="match status" value="1"/>
</dbReference>
<dbReference type="InterPro" id="IPR013783">
    <property type="entry name" value="Ig-like_fold"/>
</dbReference>
<proteinExistence type="predicted"/>